<name>A0A6P2QYK8_9BURK</name>
<keyword evidence="1" id="KW-1133">Transmembrane helix</keyword>
<dbReference type="EMBL" id="CABVPN010000053">
    <property type="protein sequence ID" value="VWC29085.1"/>
    <property type="molecule type" value="Genomic_DNA"/>
</dbReference>
<sequence>MDLIGWGIGIAGILVGVYGVVDARRERSKRDKAVVVVNRLVGRLNGLLIGLKPSLASDARATAAADDGLEAIKLARDDLDRI</sequence>
<gene>
    <name evidence="2" type="ORF">BDI24065_06281</name>
</gene>
<accession>A0A6P2QYK8</accession>
<evidence type="ECO:0000256" key="1">
    <source>
        <dbReference type="SAM" id="Phobius"/>
    </source>
</evidence>
<feature type="transmembrane region" description="Helical" evidence="1">
    <location>
        <begin position="6"/>
        <end position="23"/>
    </location>
</feature>
<organism evidence="2 3">
    <name type="scientific">Burkholderia diffusa</name>
    <dbReference type="NCBI Taxonomy" id="488732"/>
    <lineage>
        <taxon>Bacteria</taxon>
        <taxon>Pseudomonadati</taxon>
        <taxon>Pseudomonadota</taxon>
        <taxon>Betaproteobacteria</taxon>
        <taxon>Burkholderiales</taxon>
        <taxon>Burkholderiaceae</taxon>
        <taxon>Burkholderia</taxon>
        <taxon>Burkholderia cepacia complex</taxon>
    </lineage>
</organism>
<dbReference type="RefSeq" id="WP_151050848.1">
    <property type="nucleotide sequence ID" value="NZ_CABVPN010000053.1"/>
</dbReference>
<dbReference type="AlphaFoldDB" id="A0A6P2QYK8"/>
<keyword evidence="1" id="KW-0472">Membrane</keyword>
<reference evidence="2 3" key="1">
    <citation type="submission" date="2019-09" db="EMBL/GenBank/DDBJ databases">
        <authorList>
            <person name="Depoorter E."/>
        </authorList>
    </citation>
    <scope>NUCLEOTIDE SEQUENCE [LARGE SCALE GENOMIC DNA]</scope>
    <source>
        <strain evidence="2">LMG 24065</strain>
    </source>
</reference>
<evidence type="ECO:0000313" key="3">
    <source>
        <dbReference type="Proteomes" id="UP000494125"/>
    </source>
</evidence>
<keyword evidence="1" id="KW-0812">Transmembrane</keyword>
<keyword evidence="3" id="KW-1185">Reference proteome</keyword>
<evidence type="ECO:0000313" key="2">
    <source>
        <dbReference type="EMBL" id="VWC29085.1"/>
    </source>
</evidence>
<protein>
    <submittedName>
        <fullName evidence="2">Uncharacterized protein</fullName>
    </submittedName>
</protein>
<dbReference type="GeneID" id="93031376"/>
<proteinExistence type="predicted"/>
<dbReference type="Proteomes" id="UP000494125">
    <property type="component" value="Unassembled WGS sequence"/>
</dbReference>